<keyword evidence="3" id="KW-1185">Reference proteome</keyword>
<dbReference type="Proteomes" id="UP001652660">
    <property type="component" value="Chromosome 4c"/>
</dbReference>
<evidence type="ECO:0000259" key="2">
    <source>
        <dbReference type="PROSITE" id="PS50969"/>
    </source>
</evidence>
<feature type="compositionally biased region" description="Basic residues" evidence="1">
    <location>
        <begin position="76"/>
        <end position="86"/>
    </location>
</feature>
<dbReference type="SMART" id="SM00577">
    <property type="entry name" value="CPDc"/>
    <property type="match status" value="1"/>
</dbReference>
<dbReference type="GeneID" id="113740414"/>
<dbReference type="PROSITE" id="PS50969">
    <property type="entry name" value="FCP1"/>
    <property type="match status" value="1"/>
</dbReference>
<evidence type="ECO:0000256" key="1">
    <source>
        <dbReference type="SAM" id="MobiDB-lite"/>
    </source>
</evidence>
<reference evidence="3" key="1">
    <citation type="journal article" date="2025" name="Foods">
        <title>Unveiling the Microbial Signatures of Arabica Coffee Cherries: Insights into Ripeness Specific Diversity, Functional Traits, and Implications for Quality and Safety.</title>
        <authorList>
            <consortium name="RefSeq"/>
            <person name="Tenea G.N."/>
            <person name="Cifuentes V."/>
            <person name="Reyes P."/>
            <person name="Cevallos-Vallejos M."/>
        </authorList>
    </citation>
    <scope>NUCLEOTIDE SEQUENCE [LARGE SCALE GENOMIC DNA]</scope>
</reference>
<dbReference type="Pfam" id="PF03031">
    <property type="entry name" value="NIF"/>
    <property type="match status" value="1"/>
</dbReference>
<dbReference type="OrthoDB" id="1711508at2759"/>
<dbReference type="InterPro" id="IPR036412">
    <property type="entry name" value="HAD-like_sf"/>
</dbReference>
<evidence type="ECO:0000313" key="5">
    <source>
        <dbReference type="RefSeq" id="XP_071902302.1"/>
    </source>
</evidence>
<dbReference type="InterPro" id="IPR004274">
    <property type="entry name" value="FCP1_dom"/>
</dbReference>
<dbReference type="RefSeq" id="XP_027123840.1">
    <property type="nucleotide sequence ID" value="XM_027268039.1"/>
</dbReference>
<dbReference type="Gene3D" id="3.40.50.1000">
    <property type="entry name" value="HAD superfamily/HAD-like"/>
    <property type="match status" value="1"/>
</dbReference>
<protein>
    <submittedName>
        <fullName evidence="4">Uncharacterized protein LOC113740414 isoform X1</fullName>
    </submittedName>
    <submittedName>
        <fullName evidence="5">Uncharacterized protein isoform X1</fullName>
    </submittedName>
</protein>
<dbReference type="InterPro" id="IPR050365">
    <property type="entry name" value="TIM50"/>
</dbReference>
<evidence type="ECO:0000313" key="4">
    <source>
        <dbReference type="RefSeq" id="XP_027123840.1"/>
    </source>
</evidence>
<dbReference type="PANTHER" id="PTHR12210">
    <property type="entry name" value="DULLARD PROTEIN PHOSPHATASE"/>
    <property type="match status" value="1"/>
</dbReference>
<sequence length="764" mass="87149">MHCTETQETTGDTNNCVLALAANNSATNNLLERRPWEKLQAETKLIDSSATPLCDRIGVDRGQCPKPAAKVNSGQGKKKRDKHTTRHPNAVNLDHRVDNMTNNSGILSNVSACAMDNISSGRVSELIPNEGRSKQKRRYTMETDEKTVQSEISNLMTGSPVDEDVFPVSVKSIPTEDSEMKNNVAGYCLSGGRKEATEECKKHILSESADISVKVEARSCRATLKSEKCLHPLNSDGIPVSAGKIKVESSLLESHDDDEGVTNDSSEMKFQKTCQRTCQIREVVKTYSRKRKKVYDYPVVDSKSFQEDTGSLAEENMKKSFSDHAVQMYSGGCSKDLNEKKLVEGVLEDLLLDKVDDGYTDVESLGMENERRMDIDNCKRKTTEGCLNKDVPLVHSAEQHFEQCERVKPDHVMGTQGDSRISHVAKEIDDESGKIVSDEYVDKHSLPSLSDLSNSRYATTQVDNYMNNSLGRSLIGSYGKKLLVLDINGLLADIVRVPHRCMPDAIISGKAVFKRPFCDDFLQFCFTRFSVGIWSSRTKRNVELILDFLMGDAKKKLLFCWDQYHCTETGFNTVENREKPLLVKKLKKLWEKYERNLPWERGEYNETNTLLIDDSPHKALGNPPHTAIFPHSYQYSDEDDNSLAGPGGALRVYLEGLGNAENVQKYVEENPFGQRPITEKNLSWRFYLKVIEAMSSTSRDIHYRYSRENYHWRARDTPDRYSREHYHWRARDTLNRYSRENYHWRARDTPNTYSRENYHWQANR</sequence>
<gene>
    <name evidence="4 5" type="primary">LOC113740414</name>
</gene>
<organism evidence="3 4">
    <name type="scientific">Coffea arabica</name>
    <name type="common">Arabian coffee</name>
    <dbReference type="NCBI Taxonomy" id="13443"/>
    <lineage>
        <taxon>Eukaryota</taxon>
        <taxon>Viridiplantae</taxon>
        <taxon>Streptophyta</taxon>
        <taxon>Embryophyta</taxon>
        <taxon>Tracheophyta</taxon>
        <taxon>Spermatophyta</taxon>
        <taxon>Magnoliopsida</taxon>
        <taxon>eudicotyledons</taxon>
        <taxon>Gunneridae</taxon>
        <taxon>Pentapetalae</taxon>
        <taxon>asterids</taxon>
        <taxon>lamiids</taxon>
        <taxon>Gentianales</taxon>
        <taxon>Rubiaceae</taxon>
        <taxon>Ixoroideae</taxon>
        <taxon>Gardenieae complex</taxon>
        <taxon>Bertiereae - Coffeeae clade</taxon>
        <taxon>Coffeeae</taxon>
        <taxon>Coffea</taxon>
    </lineage>
</organism>
<dbReference type="AlphaFoldDB" id="A0A6P6X820"/>
<feature type="domain" description="FCP1 homology" evidence="2">
    <location>
        <begin position="476"/>
        <end position="657"/>
    </location>
</feature>
<proteinExistence type="predicted"/>
<accession>A0A6P6X820</accession>
<dbReference type="SUPFAM" id="SSF56784">
    <property type="entry name" value="HAD-like"/>
    <property type="match status" value="1"/>
</dbReference>
<dbReference type="RefSeq" id="XP_071902302.1">
    <property type="nucleotide sequence ID" value="XM_072046201.1"/>
</dbReference>
<evidence type="ECO:0000313" key="3">
    <source>
        <dbReference type="Proteomes" id="UP001652660"/>
    </source>
</evidence>
<name>A0A6P6X820_COFAR</name>
<dbReference type="InterPro" id="IPR023214">
    <property type="entry name" value="HAD_sf"/>
</dbReference>
<feature type="region of interest" description="Disordered" evidence="1">
    <location>
        <begin position="64"/>
        <end position="87"/>
    </location>
</feature>
<reference evidence="4" key="2">
    <citation type="submission" date="2025-04" db="UniProtKB">
        <authorList>
            <consortium name="RefSeq"/>
        </authorList>
    </citation>
    <scope>IDENTIFICATION</scope>
    <source>
        <tissue evidence="4 5">Leaves</tissue>
    </source>
</reference>
<dbReference type="FunFam" id="3.40.50.1000:FF:000257">
    <property type="entry name" value="Haloacid dehalogenase-like hydrolase (HAD) superfamily protein"/>
    <property type="match status" value="1"/>
</dbReference>